<organism evidence="2 3">
    <name type="scientific">Chondrus crispus</name>
    <name type="common">Carrageen Irish moss</name>
    <name type="synonym">Polymorpha crispa</name>
    <dbReference type="NCBI Taxonomy" id="2769"/>
    <lineage>
        <taxon>Eukaryota</taxon>
        <taxon>Rhodophyta</taxon>
        <taxon>Florideophyceae</taxon>
        <taxon>Rhodymeniophycidae</taxon>
        <taxon>Gigartinales</taxon>
        <taxon>Gigartinaceae</taxon>
        <taxon>Chondrus</taxon>
    </lineage>
</organism>
<accession>R7QA06</accession>
<gene>
    <name evidence="2" type="ORF">CHC_T00002742001</name>
</gene>
<keyword evidence="3" id="KW-1185">Reference proteome</keyword>
<dbReference type="Gramene" id="CDF34305">
    <property type="protein sequence ID" value="CDF34305"/>
    <property type="gene ID" value="CHC_T00002742001"/>
</dbReference>
<sequence length="161" mass="17028">MQQTRIKHTCHLKLGLLLDGVERPGVCGVTHPWVIIIGPGEYGHSGLHGGGNQVAIPSQVFAGEHAHDLLNLTDLQRQHGAAALQAGEHALHRVDRTALVDAALGKGQVLLEPVLAQAHARRAAHRGQGGAACAQSARRRSRQGERGVGGDEGHGFVCWLV</sequence>
<evidence type="ECO:0000256" key="1">
    <source>
        <dbReference type="SAM" id="MobiDB-lite"/>
    </source>
</evidence>
<name>R7QA06_CHOCR</name>
<dbReference type="EMBL" id="HG001685">
    <property type="protein sequence ID" value="CDF34305.1"/>
    <property type="molecule type" value="Genomic_DNA"/>
</dbReference>
<dbReference type="GeneID" id="17321873"/>
<dbReference type="Proteomes" id="UP000012073">
    <property type="component" value="Unassembled WGS sequence"/>
</dbReference>
<dbReference type="KEGG" id="ccp:CHC_T00002742001"/>
<evidence type="ECO:0000313" key="3">
    <source>
        <dbReference type="Proteomes" id="UP000012073"/>
    </source>
</evidence>
<evidence type="ECO:0000313" key="2">
    <source>
        <dbReference type="EMBL" id="CDF34305.1"/>
    </source>
</evidence>
<protein>
    <submittedName>
        <fullName evidence="2">Uncharacterized protein</fullName>
    </submittedName>
</protein>
<feature type="region of interest" description="Disordered" evidence="1">
    <location>
        <begin position="125"/>
        <end position="149"/>
    </location>
</feature>
<proteinExistence type="predicted"/>
<reference evidence="3" key="1">
    <citation type="journal article" date="2013" name="Proc. Natl. Acad. Sci. U.S.A.">
        <title>Genome structure and metabolic features in the red seaweed Chondrus crispus shed light on evolution of the Archaeplastida.</title>
        <authorList>
            <person name="Collen J."/>
            <person name="Porcel B."/>
            <person name="Carre W."/>
            <person name="Ball S.G."/>
            <person name="Chaparro C."/>
            <person name="Tonon T."/>
            <person name="Barbeyron T."/>
            <person name="Michel G."/>
            <person name="Noel B."/>
            <person name="Valentin K."/>
            <person name="Elias M."/>
            <person name="Artiguenave F."/>
            <person name="Arun A."/>
            <person name="Aury J.M."/>
            <person name="Barbosa-Neto J.F."/>
            <person name="Bothwell J.H."/>
            <person name="Bouget F.Y."/>
            <person name="Brillet L."/>
            <person name="Cabello-Hurtado F."/>
            <person name="Capella-Gutierrez S."/>
            <person name="Charrier B."/>
            <person name="Cladiere L."/>
            <person name="Cock J.M."/>
            <person name="Coelho S.M."/>
            <person name="Colleoni C."/>
            <person name="Czjzek M."/>
            <person name="Da Silva C."/>
            <person name="Delage L."/>
            <person name="Denoeud F."/>
            <person name="Deschamps P."/>
            <person name="Dittami S.M."/>
            <person name="Gabaldon T."/>
            <person name="Gachon C.M."/>
            <person name="Groisillier A."/>
            <person name="Herve C."/>
            <person name="Jabbari K."/>
            <person name="Katinka M."/>
            <person name="Kloareg B."/>
            <person name="Kowalczyk N."/>
            <person name="Labadie K."/>
            <person name="Leblanc C."/>
            <person name="Lopez P.J."/>
            <person name="McLachlan D.H."/>
            <person name="Meslet-Cladiere L."/>
            <person name="Moustafa A."/>
            <person name="Nehr Z."/>
            <person name="Nyvall Collen P."/>
            <person name="Panaud O."/>
            <person name="Partensky F."/>
            <person name="Poulain J."/>
            <person name="Rensing S.A."/>
            <person name="Rousvoal S."/>
            <person name="Samson G."/>
            <person name="Symeonidi A."/>
            <person name="Weissenbach J."/>
            <person name="Zambounis A."/>
            <person name="Wincker P."/>
            <person name="Boyen C."/>
        </authorList>
    </citation>
    <scope>NUCLEOTIDE SEQUENCE [LARGE SCALE GENOMIC DNA]</scope>
    <source>
        <strain evidence="3">cv. Stackhouse</strain>
    </source>
</reference>
<dbReference type="RefSeq" id="XP_005714124.1">
    <property type="nucleotide sequence ID" value="XM_005714067.1"/>
</dbReference>
<dbReference type="AlphaFoldDB" id="R7QA06"/>